<gene>
    <name evidence="2" type="primary">DHX15_3</name>
    <name evidence="2" type="ORF">P7K49_006198</name>
</gene>
<dbReference type="Proteomes" id="UP001266305">
    <property type="component" value="Unassembled WGS sequence"/>
</dbReference>
<evidence type="ECO:0000313" key="3">
    <source>
        <dbReference type="Proteomes" id="UP001266305"/>
    </source>
</evidence>
<evidence type="ECO:0000313" key="2">
    <source>
        <dbReference type="EMBL" id="KAK2115572.1"/>
    </source>
</evidence>
<keyword evidence="2" id="KW-0378">Hydrolase</keyword>
<proteinExistence type="predicted"/>
<feature type="non-terminal residue" evidence="2">
    <location>
        <position position="1"/>
    </location>
</feature>
<accession>A0ABQ9W1P9</accession>
<organism evidence="2 3">
    <name type="scientific">Saguinus oedipus</name>
    <name type="common">Cotton-top tamarin</name>
    <name type="synonym">Oedipomidas oedipus</name>
    <dbReference type="NCBI Taxonomy" id="9490"/>
    <lineage>
        <taxon>Eukaryota</taxon>
        <taxon>Metazoa</taxon>
        <taxon>Chordata</taxon>
        <taxon>Craniata</taxon>
        <taxon>Vertebrata</taxon>
        <taxon>Euteleostomi</taxon>
        <taxon>Mammalia</taxon>
        <taxon>Eutheria</taxon>
        <taxon>Euarchontoglires</taxon>
        <taxon>Primates</taxon>
        <taxon>Haplorrhini</taxon>
        <taxon>Platyrrhini</taxon>
        <taxon>Cebidae</taxon>
        <taxon>Callitrichinae</taxon>
        <taxon>Saguinus</taxon>
    </lineage>
</organism>
<keyword evidence="2" id="KW-0347">Helicase</keyword>
<feature type="non-terminal residue" evidence="2">
    <location>
        <position position="56"/>
    </location>
</feature>
<dbReference type="EMBL" id="JASSZA010000003">
    <property type="protein sequence ID" value="KAK2115572.1"/>
    <property type="molecule type" value="Genomic_DNA"/>
</dbReference>
<keyword evidence="2" id="KW-0547">Nucleotide-binding</keyword>
<name>A0ABQ9W1P9_SAGOE</name>
<protein>
    <submittedName>
        <fullName evidence="2">Pre-mRNA-splicing factor ATP-dependent RNA helicase dhx15</fullName>
    </submittedName>
</protein>
<evidence type="ECO:0000256" key="1">
    <source>
        <dbReference type="SAM" id="MobiDB-lite"/>
    </source>
</evidence>
<sequence>EIDEACKRIKREVDDLGPEVGDIKIIPLYSTLPPQQQQRIFEPPPPKKQNGAIGRK</sequence>
<keyword evidence="3" id="KW-1185">Reference proteome</keyword>
<keyword evidence="2" id="KW-0067">ATP-binding</keyword>
<comment type="caution">
    <text evidence="2">The sequence shown here is derived from an EMBL/GenBank/DDBJ whole genome shotgun (WGS) entry which is preliminary data.</text>
</comment>
<feature type="region of interest" description="Disordered" evidence="1">
    <location>
        <begin position="34"/>
        <end position="56"/>
    </location>
</feature>
<dbReference type="InterPro" id="IPR027417">
    <property type="entry name" value="P-loop_NTPase"/>
</dbReference>
<dbReference type="GO" id="GO:0004386">
    <property type="term" value="F:helicase activity"/>
    <property type="evidence" value="ECO:0007669"/>
    <property type="project" value="UniProtKB-KW"/>
</dbReference>
<dbReference type="Gene3D" id="3.40.50.300">
    <property type="entry name" value="P-loop containing nucleotide triphosphate hydrolases"/>
    <property type="match status" value="1"/>
</dbReference>
<reference evidence="2 3" key="1">
    <citation type="submission" date="2023-05" db="EMBL/GenBank/DDBJ databases">
        <title>B98-5 Cell Line De Novo Hybrid Assembly: An Optical Mapping Approach.</title>
        <authorList>
            <person name="Kananen K."/>
            <person name="Auerbach J.A."/>
            <person name="Kautto E."/>
            <person name="Blachly J.S."/>
        </authorList>
    </citation>
    <scope>NUCLEOTIDE SEQUENCE [LARGE SCALE GENOMIC DNA]</scope>
    <source>
        <strain evidence="2">B95-8</strain>
        <tissue evidence="2">Cell line</tissue>
    </source>
</reference>